<dbReference type="AlphaFoldDB" id="A0A4W5RDP8"/>
<proteinExistence type="predicted"/>
<dbReference type="SUPFAM" id="SSF53300">
    <property type="entry name" value="vWA-like"/>
    <property type="match status" value="1"/>
</dbReference>
<dbReference type="Pfam" id="PF00092">
    <property type="entry name" value="VWA"/>
    <property type="match status" value="1"/>
</dbReference>
<sequence>MTSTGTGPWEISRSQKGYFVHHFAPSDLPRIPKNVDFVIDRSDSMHGRKMEQTREALLKILVDLAEDDHFGLITFDYSVSAWKKELLPANQQNLEAAKSFARHIHDKGGTNITYLLT</sequence>
<evidence type="ECO:0000259" key="1">
    <source>
        <dbReference type="PROSITE" id="PS50234"/>
    </source>
</evidence>
<dbReference type="InterPro" id="IPR036465">
    <property type="entry name" value="vWFA_dom_sf"/>
</dbReference>
<organism evidence="2 3">
    <name type="scientific">Hucho hucho</name>
    <name type="common">huchen</name>
    <dbReference type="NCBI Taxonomy" id="62062"/>
    <lineage>
        <taxon>Eukaryota</taxon>
        <taxon>Metazoa</taxon>
        <taxon>Chordata</taxon>
        <taxon>Craniata</taxon>
        <taxon>Vertebrata</taxon>
        <taxon>Euteleostomi</taxon>
        <taxon>Actinopterygii</taxon>
        <taxon>Neopterygii</taxon>
        <taxon>Teleostei</taxon>
        <taxon>Protacanthopterygii</taxon>
        <taxon>Salmoniformes</taxon>
        <taxon>Salmonidae</taxon>
        <taxon>Salmoninae</taxon>
        <taxon>Hucho</taxon>
    </lineage>
</organism>
<dbReference type="PROSITE" id="PS50234">
    <property type="entry name" value="VWFA"/>
    <property type="match status" value="1"/>
</dbReference>
<dbReference type="InterPro" id="IPR002035">
    <property type="entry name" value="VWF_A"/>
</dbReference>
<protein>
    <recommendedName>
        <fullName evidence="1">VWFA domain-containing protein</fullName>
    </recommendedName>
</protein>
<dbReference type="Proteomes" id="UP000314982">
    <property type="component" value="Unassembled WGS sequence"/>
</dbReference>
<dbReference type="GeneTree" id="ENSGT00940000154554"/>
<reference evidence="2" key="2">
    <citation type="submission" date="2025-08" db="UniProtKB">
        <authorList>
            <consortium name="Ensembl"/>
        </authorList>
    </citation>
    <scope>IDENTIFICATION</scope>
</reference>
<reference evidence="2" key="3">
    <citation type="submission" date="2025-09" db="UniProtKB">
        <authorList>
            <consortium name="Ensembl"/>
        </authorList>
    </citation>
    <scope>IDENTIFICATION</scope>
</reference>
<name>A0A4W5RDP8_9TELE</name>
<dbReference type="STRING" id="62062.ENSHHUP00000082459"/>
<feature type="domain" description="VWFA" evidence="1">
    <location>
        <begin position="34"/>
        <end position="117"/>
    </location>
</feature>
<dbReference type="PANTHER" id="PTHR10338:SF119">
    <property type="entry name" value="INTER-ALPHA-TRYPSIN INHIBITOR HEAVY CHAIN H4"/>
    <property type="match status" value="1"/>
</dbReference>
<keyword evidence="3" id="KW-1185">Reference proteome</keyword>
<accession>A0A4W5RDP8</accession>
<reference evidence="3" key="1">
    <citation type="submission" date="2018-06" db="EMBL/GenBank/DDBJ databases">
        <title>Genome assembly of Danube salmon.</title>
        <authorList>
            <person name="Macqueen D.J."/>
            <person name="Gundappa M.K."/>
        </authorList>
    </citation>
    <scope>NUCLEOTIDE SEQUENCE [LARGE SCALE GENOMIC DNA]</scope>
</reference>
<evidence type="ECO:0000313" key="2">
    <source>
        <dbReference type="Ensembl" id="ENSHHUP00000082459.1"/>
    </source>
</evidence>
<dbReference type="PANTHER" id="PTHR10338">
    <property type="entry name" value="INTER-ALPHA-TRYPSIN INHIBITOR HEAVY CHAIN FAMILY MEMBER"/>
    <property type="match status" value="1"/>
</dbReference>
<dbReference type="Gene3D" id="3.40.50.410">
    <property type="entry name" value="von Willebrand factor, type A domain"/>
    <property type="match status" value="1"/>
</dbReference>
<evidence type="ECO:0000313" key="3">
    <source>
        <dbReference type="Proteomes" id="UP000314982"/>
    </source>
</evidence>
<dbReference type="Ensembl" id="ENSHHUT00000085066.1">
    <property type="protein sequence ID" value="ENSHHUP00000082459.1"/>
    <property type="gene ID" value="ENSHHUG00000047917.1"/>
</dbReference>
<dbReference type="InterPro" id="IPR050934">
    <property type="entry name" value="ITIH"/>
</dbReference>